<evidence type="ECO:0000256" key="2">
    <source>
        <dbReference type="ARBA" id="ARBA00022692"/>
    </source>
</evidence>
<dbReference type="AlphaFoldDB" id="A0AAN6MR43"/>
<dbReference type="GO" id="GO:0016020">
    <property type="term" value="C:membrane"/>
    <property type="evidence" value="ECO:0007669"/>
    <property type="project" value="UniProtKB-SubCell"/>
</dbReference>
<dbReference type="EMBL" id="MU855379">
    <property type="protein sequence ID" value="KAK3904901.1"/>
    <property type="molecule type" value="Genomic_DNA"/>
</dbReference>
<evidence type="ECO:0000256" key="3">
    <source>
        <dbReference type="ARBA" id="ARBA00022989"/>
    </source>
</evidence>
<evidence type="ECO:0000256" key="7">
    <source>
        <dbReference type="SAM" id="Phobius"/>
    </source>
</evidence>
<sequence>MADPNAPLPGAAGTVTEAGLMTIIWVFFSVATIFVGLRLGVRFRQNHAFLVDDYWIMFAWAALVTMVVLQMEQRDSLWYVTYLNAGRVAFDASGIHRLEQLVRWQFPIIKLFWTVLWSVKASFMAVFFRLVKPFTVLRRLWYCVAVFATMAFIACWLVSAFTCTPPGDYFKVAQCSEPHELWMQRFDIIFSTSVDIATDLMIMALPISVLPSLQLDARRKAGLAVAFGLSIIIISVAIVRMTQVIISGKDGVVDLVGLAIWGAIETSTAVIVGSLPPLKALLSRSVKKYSTRAKYQYQYGTGGSHHGLGTPGNGNKYGQDSASRIVMVAESIPLDGMHTSNQKDGRIYVQRTYETTVEFDRESRGDEESGDSHRGPGRAL</sequence>
<feature type="transmembrane region" description="Helical" evidence="7">
    <location>
        <begin position="53"/>
        <end position="71"/>
    </location>
</feature>
<protein>
    <recommendedName>
        <fullName evidence="8">Rhodopsin domain-containing protein</fullName>
    </recommendedName>
</protein>
<feature type="transmembrane region" description="Helical" evidence="7">
    <location>
        <begin position="258"/>
        <end position="282"/>
    </location>
</feature>
<feature type="region of interest" description="Disordered" evidence="6">
    <location>
        <begin position="358"/>
        <end position="380"/>
    </location>
</feature>
<feature type="transmembrane region" description="Helical" evidence="7">
    <location>
        <begin position="222"/>
        <end position="246"/>
    </location>
</feature>
<dbReference type="Proteomes" id="UP001303889">
    <property type="component" value="Unassembled WGS sequence"/>
</dbReference>
<reference evidence="9" key="1">
    <citation type="journal article" date="2023" name="Mol. Phylogenet. Evol.">
        <title>Genome-scale phylogeny and comparative genomics of the fungal order Sordariales.</title>
        <authorList>
            <person name="Hensen N."/>
            <person name="Bonometti L."/>
            <person name="Westerberg I."/>
            <person name="Brannstrom I.O."/>
            <person name="Guillou S."/>
            <person name="Cros-Aarteil S."/>
            <person name="Calhoun S."/>
            <person name="Haridas S."/>
            <person name="Kuo A."/>
            <person name="Mondo S."/>
            <person name="Pangilinan J."/>
            <person name="Riley R."/>
            <person name="LaButti K."/>
            <person name="Andreopoulos B."/>
            <person name="Lipzen A."/>
            <person name="Chen C."/>
            <person name="Yan M."/>
            <person name="Daum C."/>
            <person name="Ng V."/>
            <person name="Clum A."/>
            <person name="Steindorff A."/>
            <person name="Ohm R.A."/>
            <person name="Martin F."/>
            <person name="Silar P."/>
            <person name="Natvig D.O."/>
            <person name="Lalanne C."/>
            <person name="Gautier V."/>
            <person name="Ament-Velasquez S.L."/>
            <person name="Kruys A."/>
            <person name="Hutchinson M.I."/>
            <person name="Powell A.J."/>
            <person name="Barry K."/>
            <person name="Miller A.N."/>
            <person name="Grigoriev I.V."/>
            <person name="Debuchy R."/>
            <person name="Gladieux P."/>
            <person name="Hiltunen Thoren M."/>
            <person name="Johannesson H."/>
        </authorList>
    </citation>
    <scope>NUCLEOTIDE SEQUENCE</scope>
    <source>
        <strain evidence="9">CBS 103.79</strain>
    </source>
</reference>
<reference evidence="9" key="2">
    <citation type="submission" date="2023-05" db="EMBL/GenBank/DDBJ databases">
        <authorList>
            <consortium name="Lawrence Berkeley National Laboratory"/>
            <person name="Steindorff A."/>
            <person name="Hensen N."/>
            <person name="Bonometti L."/>
            <person name="Westerberg I."/>
            <person name="Brannstrom I.O."/>
            <person name="Guillou S."/>
            <person name="Cros-Aarteil S."/>
            <person name="Calhoun S."/>
            <person name="Haridas S."/>
            <person name="Kuo A."/>
            <person name="Mondo S."/>
            <person name="Pangilinan J."/>
            <person name="Riley R."/>
            <person name="Labutti K."/>
            <person name="Andreopoulos B."/>
            <person name="Lipzen A."/>
            <person name="Chen C."/>
            <person name="Yanf M."/>
            <person name="Daum C."/>
            <person name="Ng V."/>
            <person name="Clum A."/>
            <person name="Ohm R."/>
            <person name="Martin F."/>
            <person name="Silar P."/>
            <person name="Natvig D."/>
            <person name="Lalanne C."/>
            <person name="Gautier V."/>
            <person name="Ament-Velasquez S.L."/>
            <person name="Kruys A."/>
            <person name="Hutchinson M.I."/>
            <person name="Powell A.J."/>
            <person name="Barry K."/>
            <person name="Miller A.N."/>
            <person name="Grigoriev I.V."/>
            <person name="Debuchy R."/>
            <person name="Gladieux P."/>
            <person name="Thoren M.H."/>
            <person name="Johannesson H."/>
        </authorList>
    </citation>
    <scope>NUCLEOTIDE SEQUENCE</scope>
    <source>
        <strain evidence="9">CBS 103.79</strain>
    </source>
</reference>
<feature type="compositionally biased region" description="Basic and acidic residues" evidence="6">
    <location>
        <begin position="358"/>
        <end position="374"/>
    </location>
</feature>
<comment type="similarity">
    <text evidence="5">Belongs to the SAT4 family.</text>
</comment>
<keyword evidence="2 7" id="KW-0812">Transmembrane</keyword>
<evidence type="ECO:0000256" key="1">
    <source>
        <dbReference type="ARBA" id="ARBA00004141"/>
    </source>
</evidence>
<dbReference type="InterPro" id="IPR052337">
    <property type="entry name" value="SAT4-like"/>
</dbReference>
<proteinExistence type="inferred from homology"/>
<evidence type="ECO:0000256" key="6">
    <source>
        <dbReference type="SAM" id="MobiDB-lite"/>
    </source>
</evidence>
<feature type="transmembrane region" description="Helical" evidence="7">
    <location>
        <begin position="108"/>
        <end position="128"/>
    </location>
</feature>
<feature type="domain" description="Rhodopsin" evidence="8">
    <location>
        <begin position="37"/>
        <end position="284"/>
    </location>
</feature>
<feature type="transmembrane region" description="Helical" evidence="7">
    <location>
        <begin position="20"/>
        <end position="41"/>
    </location>
</feature>
<keyword evidence="10" id="KW-1185">Reference proteome</keyword>
<keyword evidence="3 7" id="KW-1133">Transmembrane helix</keyword>
<evidence type="ECO:0000313" key="9">
    <source>
        <dbReference type="EMBL" id="KAK3904901.1"/>
    </source>
</evidence>
<dbReference type="Pfam" id="PF20684">
    <property type="entry name" value="Fung_rhodopsin"/>
    <property type="match status" value="1"/>
</dbReference>
<dbReference type="PANTHER" id="PTHR33048">
    <property type="entry name" value="PTH11-LIKE INTEGRAL MEMBRANE PROTEIN (AFU_ORTHOLOGUE AFUA_5G11245)"/>
    <property type="match status" value="1"/>
</dbReference>
<feature type="transmembrane region" description="Helical" evidence="7">
    <location>
        <begin position="188"/>
        <end position="210"/>
    </location>
</feature>
<dbReference type="InterPro" id="IPR049326">
    <property type="entry name" value="Rhodopsin_dom_fungi"/>
</dbReference>
<evidence type="ECO:0000259" key="8">
    <source>
        <dbReference type="Pfam" id="PF20684"/>
    </source>
</evidence>
<comment type="caution">
    <text evidence="9">The sequence shown here is derived from an EMBL/GenBank/DDBJ whole genome shotgun (WGS) entry which is preliminary data.</text>
</comment>
<organism evidence="9 10">
    <name type="scientific">Staphylotrichum tortipilum</name>
    <dbReference type="NCBI Taxonomy" id="2831512"/>
    <lineage>
        <taxon>Eukaryota</taxon>
        <taxon>Fungi</taxon>
        <taxon>Dikarya</taxon>
        <taxon>Ascomycota</taxon>
        <taxon>Pezizomycotina</taxon>
        <taxon>Sordariomycetes</taxon>
        <taxon>Sordariomycetidae</taxon>
        <taxon>Sordariales</taxon>
        <taxon>Chaetomiaceae</taxon>
        <taxon>Staphylotrichum</taxon>
    </lineage>
</organism>
<dbReference type="PANTHER" id="PTHR33048:SF162">
    <property type="entry name" value="SATRATOXIN BIOSYNTHESIS SC1 CLUSTER PROTEIN 4"/>
    <property type="match status" value="1"/>
</dbReference>
<evidence type="ECO:0000256" key="5">
    <source>
        <dbReference type="ARBA" id="ARBA00038359"/>
    </source>
</evidence>
<feature type="transmembrane region" description="Helical" evidence="7">
    <location>
        <begin position="140"/>
        <end position="161"/>
    </location>
</feature>
<evidence type="ECO:0000313" key="10">
    <source>
        <dbReference type="Proteomes" id="UP001303889"/>
    </source>
</evidence>
<accession>A0AAN6MR43</accession>
<gene>
    <name evidence="9" type="ORF">C8A05DRAFT_42101</name>
</gene>
<evidence type="ECO:0000256" key="4">
    <source>
        <dbReference type="ARBA" id="ARBA00023136"/>
    </source>
</evidence>
<keyword evidence="4 7" id="KW-0472">Membrane</keyword>
<name>A0AAN6MR43_9PEZI</name>
<comment type="subcellular location">
    <subcellularLocation>
        <location evidence="1">Membrane</location>
        <topology evidence="1">Multi-pass membrane protein</topology>
    </subcellularLocation>
</comment>